<dbReference type="InterPro" id="IPR036291">
    <property type="entry name" value="NAD(P)-bd_dom_sf"/>
</dbReference>
<dbReference type="SMART" id="SM00822">
    <property type="entry name" value="PKS_KR"/>
    <property type="match status" value="1"/>
</dbReference>
<protein>
    <submittedName>
        <fullName evidence="4">3-oxoacyl-[acyl-carrier protein] reductase</fullName>
    </submittedName>
</protein>
<dbReference type="InterPro" id="IPR057326">
    <property type="entry name" value="KR_dom"/>
</dbReference>
<gene>
    <name evidence="4" type="ORF">BLITH_0735</name>
</gene>
<accession>A0A2T5G8Q4</accession>
<dbReference type="PRINTS" id="PR00081">
    <property type="entry name" value="GDHRDH"/>
</dbReference>
<organism evidence="4 5">
    <name type="scientific">Brockia lithotrophica</name>
    <dbReference type="NCBI Taxonomy" id="933949"/>
    <lineage>
        <taxon>Bacteria</taxon>
        <taxon>Bacillati</taxon>
        <taxon>Bacillota</taxon>
        <taxon>Bacilli</taxon>
        <taxon>Bacillales</taxon>
        <taxon>Bacillales Family X. Incertae Sedis</taxon>
        <taxon>Brockia</taxon>
    </lineage>
</organism>
<feature type="domain" description="Ketoreductase" evidence="3">
    <location>
        <begin position="5"/>
        <end position="182"/>
    </location>
</feature>
<dbReference type="GO" id="GO:0016491">
    <property type="term" value="F:oxidoreductase activity"/>
    <property type="evidence" value="ECO:0007669"/>
    <property type="project" value="UniProtKB-KW"/>
</dbReference>
<dbReference type="PROSITE" id="PS00061">
    <property type="entry name" value="ADH_SHORT"/>
    <property type="match status" value="1"/>
</dbReference>
<dbReference type="AlphaFoldDB" id="A0A2T5G8Q4"/>
<evidence type="ECO:0000256" key="2">
    <source>
        <dbReference type="ARBA" id="ARBA00023002"/>
    </source>
</evidence>
<name>A0A2T5G8Q4_9BACL</name>
<dbReference type="PANTHER" id="PTHR43477:SF1">
    <property type="entry name" value="DIHYDROANTICAPSIN 7-DEHYDROGENASE"/>
    <property type="match status" value="1"/>
</dbReference>
<dbReference type="InterPro" id="IPR002347">
    <property type="entry name" value="SDR_fam"/>
</dbReference>
<dbReference type="EMBL" id="PEBW01000002">
    <property type="protein sequence ID" value="PTQ52556.1"/>
    <property type="molecule type" value="Genomic_DNA"/>
</dbReference>
<comment type="caution">
    <text evidence="4">The sequence shown here is derived from an EMBL/GenBank/DDBJ whole genome shotgun (WGS) entry which is preliminary data.</text>
</comment>
<dbReference type="Gene3D" id="3.40.50.720">
    <property type="entry name" value="NAD(P)-binding Rossmann-like Domain"/>
    <property type="match status" value="1"/>
</dbReference>
<keyword evidence="2" id="KW-0560">Oxidoreductase</keyword>
<dbReference type="NCBIfam" id="NF047420">
    <property type="entry name" value="EF_P_mod_YmfI"/>
    <property type="match status" value="1"/>
</dbReference>
<proteinExistence type="inferred from homology"/>
<dbReference type="Pfam" id="PF13561">
    <property type="entry name" value="adh_short_C2"/>
    <property type="match status" value="1"/>
</dbReference>
<dbReference type="PANTHER" id="PTHR43477">
    <property type="entry name" value="DIHYDROANTICAPSIN 7-DEHYDROGENASE"/>
    <property type="match status" value="1"/>
</dbReference>
<evidence type="ECO:0000256" key="1">
    <source>
        <dbReference type="ARBA" id="ARBA00006484"/>
    </source>
</evidence>
<evidence type="ECO:0000313" key="4">
    <source>
        <dbReference type="EMBL" id="PTQ52556.1"/>
    </source>
</evidence>
<sequence>MSERPLLLLTGASGAIGSAVARRLADRWDFLLHGRDARRLAALAEELEARGARSILWVRDLSRTEGLAAELAARPEFSWVRAYVHAAGQPLYRLLADTTEEEWDALFHVHVRSIFLIARRLIPSMVRRREGRMVFLSSVWGESGAAGEVAYAAAKGAVHAFVRSLARELAPSGIAVNGVAPGVVQTPMLTPLGEEGLRQTLAEIPVGRAAEPEEVAAAVAFLLAPESRHITGHILAVHGGWR</sequence>
<dbReference type="SUPFAM" id="SSF51735">
    <property type="entry name" value="NAD(P)-binding Rossmann-fold domains"/>
    <property type="match status" value="1"/>
</dbReference>
<evidence type="ECO:0000259" key="3">
    <source>
        <dbReference type="SMART" id="SM00822"/>
    </source>
</evidence>
<reference evidence="4 5" key="1">
    <citation type="submission" date="2017-08" db="EMBL/GenBank/DDBJ databases">
        <title>Burning lignite coal seam in the remote Altai Mountains harbors a hydrogen-driven thermophilic microbial community.</title>
        <authorList>
            <person name="Kadnikov V.V."/>
            <person name="Mardanov A.V."/>
            <person name="Ivasenko D."/>
            <person name="Beletsky A.V."/>
            <person name="Karnachuk O.V."/>
            <person name="Ravin N.V."/>
        </authorList>
    </citation>
    <scope>NUCLEOTIDE SEQUENCE [LARGE SCALE GENOMIC DNA]</scope>
    <source>
        <strain evidence="4">AL31</strain>
    </source>
</reference>
<dbReference type="InterPro" id="IPR020904">
    <property type="entry name" value="Sc_DH/Rdtase_CS"/>
</dbReference>
<dbReference type="InterPro" id="IPR051122">
    <property type="entry name" value="SDR_DHRS6-like"/>
</dbReference>
<dbReference type="FunFam" id="3.40.50.720:FF:000173">
    <property type="entry name" value="3-oxoacyl-[acyl-carrier protein] reductase"/>
    <property type="match status" value="1"/>
</dbReference>
<evidence type="ECO:0000313" key="5">
    <source>
        <dbReference type="Proteomes" id="UP000244016"/>
    </source>
</evidence>
<dbReference type="Proteomes" id="UP000244016">
    <property type="component" value="Unassembled WGS sequence"/>
</dbReference>
<dbReference type="CDD" id="cd05233">
    <property type="entry name" value="SDR_c"/>
    <property type="match status" value="1"/>
</dbReference>
<comment type="similarity">
    <text evidence="1">Belongs to the short-chain dehydrogenases/reductases (SDR) family.</text>
</comment>